<sequence>MSSCDLGEYGRQGIFDVSHESSFNDVVGSELKSVAVVKSFAMDAPVGIVFSFLNGSSVSVINLGDELFIFDQLSADLIFTEGLRFVSLDVKGG</sequence>
<evidence type="ECO:0000313" key="2">
    <source>
        <dbReference type="Proteomes" id="UP000297734"/>
    </source>
</evidence>
<dbReference type="EMBL" id="QUZT01000045">
    <property type="protein sequence ID" value="TFY89951.1"/>
    <property type="molecule type" value="Genomic_DNA"/>
</dbReference>
<keyword evidence="2" id="KW-1185">Reference proteome</keyword>
<name>A0A4Z0AU49_9PSED</name>
<accession>A0A4Z0AU49</accession>
<dbReference type="Proteomes" id="UP000297734">
    <property type="component" value="Unassembled WGS sequence"/>
</dbReference>
<evidence type="ECO:0000313" key="1">
    <source>
        <dbReference type="EMBL" id="TFY89951.1"/>
    </source>
</evidence>
<protein>
    <submittedName>
        <fullName evidence="1">Uncharacterized protein</fullName>
    </submittedName>
</protein>
<proteinExistence type="predicted"/>
<reference evidence="1 2" key="1">
    <citation type="journal article" date="2019" name="Syst. Appl. Microbiol.">
        <title>New species of pathogenic Pseudomonas isolated from citrus in Tunisia: Proposal of Pseudomonas kairouanensis sp. nov. and Pseudomonas nabeulensis sp. nov.</title>
        <authorList>
            <person name="Oueslati M."/>
            <person name="Mulet M."/>
            <person name="Gomila M."/>
            <person name="Berge O."/>
            <person name="Hajlaoui M.R."/>
            <person name="Lalucat J."/>
            <person name="Sadfi-Zouaoui N."/>
            <person name="Garcia-Valdes E."/>
        </authorList>
    </citation>
    <scope>NUCLEOTIDE SEQUENCE [LARGE SCALE GENOMIC DNA]</scope>
    <source>
        <strain evidence="1 2">E10B</strain>
    </source>
</reference>
<dbReference type="AlphaFoldDB" id="A0A4Z0AU49"/>
<organism evidence="1 2">
    <name type="scientific">Pseudomonas nabeulensis</name>
    <dbReference type="NCBI Taxonomy" id="2293833"/>
    <lineage>
        <taxon>Bacteria</taxon>
        <taxon>Pseudomonadati</taxon>
        <taxon>Pseudomonadota</taxon>
        <taxon>Gammaproteobacteria</taxon>
        <taxon>Pseudomonadales</taxon>
        <taxon>Pseudomonadaceae</taxon>
        <taxon>Pseudomonas</taxon>
    </lineage>
</organism>
<comment type="caution">
    <text evidence="1">The sequence shown here is derived from an EMBL/GenBank/DDBJ whole genome shotgun (WGS) entry which is preliminary data.</text>
</comment>
<gene>
    <name evidence="1" type="ORF">DYL61_21315</name>
</gene>